<name>A0A919UKK9_9ACTN</name>
<protein>
    <submittedName>
        <fullName evidence="1">Uncharacterized protein</fullName>
    </submittedName>
</protein>
<organism evidence="1 2">
    <name type="scientific">Acrocarpospora phusangensis</name>
    <dbReference type="NCBI Taxonomy" id="1070424"/>
    <lineage>
        <taxon>Bacteria</taxon>
        <taxon>Bacillati</taxon>
        <taxon>Actinomycetota</taxon>
        <taxon>Actinomycetes</taxon>
        <taxon>Streptosporangiales</taxon>
        <taxon>Streptosporangiaceae</taxon>
        <taxon>Acrocarpospora</taxon>
    </lineage>
</organism>
<dbReference type="Proteomes" id="UP000640052">
    <property type="component" value="Unassembled WGS sequence"/>
</dbReference>
<dbReference type="AlphaFoldDB" id="A0A919UKK9"/>
<sequence length="238" mass="26007">MRATHSRKARRTGTCPLCRGLIRIGQRIARVGRGGSWVHSRCFLARFRPTPDQRPTEGTNPMERLSATLQLSLRHHAAVLNLPDVEEYGHPRLVEAYRRLVEAHTDAKEAADTLHGIEAAARRLQSHDAEQHASAQADVADTSRRLDKEWAAFAAALADPGITAHHAGQQREAAQRVRELTGELREAIVDYIAHAALSLGRQHVRASDVPALQALDHAFHGEGIGSKVGLVAALDALN</sequence>
<reference evidence="1" key="1">
    <citation type="submission" date="2021-01" db="EMBL/GenBank/DDBJ databases">
        <title>Whole genome shotgun sequence of Acrocarpospora phusangensis NBRC 108782.</title>
        <authorList>
            <person name="Komaki H."/>
            <person name="Tamura T."/>
        </authorList>
    </citation>
    <scope>NUCLEOTIDE SEQUENCE</scope>
    <source>
        <strain evidence="1">NBRC 108782</strain>
    </source>
</reference>
<evidence type="ECO:0000313" key="2">
    <source>
        <dbReference type="Proteomes" id="UP000640052"/>
    </source>
</evidence>
<accession>A0A919UKK9</accession>
<gene>
    <name evidence="1" type="ORF">Aph01nite_34510</name>
</gene>
<keyword evidence="2" id="KW-1185">Reference proteome</keyword>
<evidence type="ECO:0000313" key="1">
    <source>
        <dbReference type="EMBL" id="GIH25141.1"/>
    </source>
</evidence>
<dbReference type="EMBL" id="BOOA01000025">
    <property type="protein sequence ID" value="GIH25141.1"/>
    <property type="molecule type" value="Genomic_DNA"/>
</dbReference>
<comment type="caution">
    <text evidence="1">The sequence shown here is derived from an EMBL/GenBank/DDBJ whole genome shotgun (WGS) entry which is preliminary data.</text>
</comment>
<proteinExistence type="predicted"/>